<evidence type="ECO:0000313" key="4">
    <source>
        <dbReference type="Proteomes" id="UP000536262"/>
    </source>
</evidence>
<feature type="transmembrane region" description="Helical" evidence="1">
    <location>
        <begin position="131"/>
        <end position="148"/>
    </location>
</feature>
<proteinExistence type="predicted"/>
<dbReference type="AlphaFoldDB" id="A0A7X0KL46"/>
<reference evidence="3 4" key="1">
    <citation type="submission" date="2020-08" db="EMBL/GenBank/DDBJ databases">
        <title>Genomic Encyclopedia of Type Strains, Phase IV (KMG-IV): sequencing the most valuable type-strain genomes for metagenomic binning, comparative biology and taxonomic classification.</title>
        <authorList>
            <person name="Goeker M."/>
        </authorList>
    </citation>
    <scope>NUCLEOTIDE SEQUENCE [LARGE SCALE GENOMIC DNA]</scope>
    <source>
        <strain evidence="3 4">DSM 7051</strain>
    </source>
</reference>
<feature type="transmembrane region" description="Helical" evidence="1">
    <location>
        <begin position="280"/>
        <end position="300"/>
    </location>
</feature>
<organism evidence="3 4">
    <name type="scientific">Aminobacter aganoensis</name>
    <dbReference type="NCBI Taxonomy" id="83264"/>
    <lineage>
        <taxon>Bacteria</taxon>
        <taxon>Pseudomonadati</taxon>
        <taxon>Pseudomonadota</taxon>
        <taxon>Alphaproteobacteria</taxon>
        <taxon>Hyphomicrobiales</taxon>
        <taxon>Phyllobacteriaceae</taxon>
        <taxon>Aminobacter</taxon>
    </lineage>
</organism>
<feature type="transmembrane region" description="Helical" evidence="1">
    <location>
        <begin position="331"/>
        <end position="352"/>
    </location>
</feature>
<comment type="caution">
    <text evidence="3">The sequence shown here is derived from an EMBL/GenBank/DDBJ whole genome shotgun (WGS) entry which is preliminary data.</text>
</comment>
<feature type="transmembrane region" description="Helical" evidence="1">
    <location>
        <begin position="225"/>
        <end position="243"/>
    </location>
</feature>
<feature type="transmembrane region" description="Helical" evidence="1">
    <location>
        <begin position="105"/>
        <end position="125"/>
    </location>
</feature>
<accession>A0A7X0KL46</accession>
<keyword evidence="1" id="KW-1133">Transmembrane helix</keyword>
<name>A0A7X0KL46_9HYPH</name>
<dbReference type="RefSeq" id="WP_184699547.1">
    <property type="nucleotide sequence ID" value="NZ_BAABEG010000001.1"/>
</dbReference>
<feature type="transmembrane region" description="Helical" evidence="1">
    <location>
        <begin position="307"/>
        <end position="325"/>
    </location>
</feature>
<dbReference type="Proteomes" id="UP000536262">
    <property type="component" value="Unassembled WGS sequence"/>
</dbReference>
<keyword evidence="1" id="KW-0812">Transmembrane</keyword>
<keyword evidence="1" id="KW-0472">Membrane</keyword>
<evidence type="ECO:0000256" key="1">
    <source>
        <dbReference type="SAM" id="Phobius"/>
    </source>
</evidence>
<evidence type="ECO:0000259" key="2">
    <source>
        <dbReference type="Pfam" id="PF09925"/>
    </source>
</evidence>
<feature type="transmembrane region" description="Helical" evidence="1">
    <location>
        <begin position="179"/>
        <end position="196"/>
    </location>
</feature>
<dbReference type="InterPro" id="IPR018677">
    <property type="entry name" value="DUF2157"/>
</dbReference>
<sequence length="367" mass="38833">MASYATKVKSDIGRWVEIGLLDRATADALVRDVEDNERRGLNFGSILAIMAALLFAAAILILVAANWEAIPRIARVGALFAVIFIGYVGGALLKQRGQGGFGEALWLVAAAAFGGSIALIGQMYHFAGDESAAVVTWCIGTAIAAAALRSNALTVAAVGIADAWLVLKGFDIFRRTEFPHLFIVFLAVFWALSFWTQSRAARHLIALSVILYAVLLGFNHESLEVGVVLALVSAVLLAVAALAPDAVERIVQLGGRLPLHALIGFISGIGMVQVDQVENGGFVIAAAVALAVIAAVIVFLGRESRGLRWIAYLGFAFELAIVYLVTVGSMLGTAGFFFAAAIILAGLAYAIIRIERRMRPEPVRGAA</sequence>
<keyword evidence="4" id="KW-1185">Reference proteome</keyword>
<feature type="transmembrane region" description="Helical" evidence="1">
    <location>
        <begin position="203"/>
        <end position="219"/>
    </location>
</feature>
<feature type="transmembrane region" description="Helical" evidence="1">
    <location>
        <begin position="73"/>
        <end position="93"/>
    </location>
</feature>
<evidence type="ECO:0000313" key="3">
    <source>
        <dbReference type="EMBL" id="MBB6354675.1"/>
    </source>
</evidence>
<protein>
    <submittedName>
        <fullName evidence="3">Putative membrane protein</fullName>
    </submittedName>
</protein>
<dbReference type="Pfam" id="PF09925">
    <property type="entry name" value="DUF2157"/>
    <property type="match status" value="1"/>
</dbReference>
<feature type="domain" description="DUF2157" evidence="2">
    <location>
        <begin position="14"/>
        <end position="153"/>
    </location>
</feature>
<gene>
    <name evidence="3" type="ORF">GGR00_002459</name>
</gene>
<feature type="transmembrane region" description="Helical" evidence="1">
    <location>
        <begin position="46"/>
        <end position="67"/>
    </location>
</feature>
<dbReference type="EMBL" id="JACHOU010000004">
    <property type="protein sequence ID" value="MBB6354675.1"/>
    <property type="molecule type" value="Genomic_DNA"/>
</dbReference>